<evidence type="ECO:0000256" key="4">
    <source>
        <dbReference type="ARBA" id="ARBA00012568"/>
    </source>
</evidence>
<evidence type="ECO:0000256" key="9">
    <source>
        <dbReference type="ARBA" id="ARBA00022801"/>
    </source>
</evidence>
<keyword evidence="8 11" id="KW-0645">Protease</keyword>
<dbReference type="Gene3D" id="3.40.50.1820">
    <property type="entry name" value="alpha/beta hydrolase"/>
    <property type="match status" value="1"/>
</dbReference>
<sequence>MTFLYPEATPCDSGLLPVGDGQQVYWETYGNPDGASVVYVHGGPGSGSTASATRYFDPSFYRIILFDQRNCGRSLPNAAAMTTDLAANTTWHLVDDMERLRAHLGIQDWLLFGTSWGSTLALAYAQAHPAAVTGMILGGVTTTRRSEIDWLTHGLAHLFPAEWHRLVQALPENLRTIDVVDGYRQLLNAPDLETRLQAARDWHDWEAASILHSNPQGLPRRWKDPLYLLTRARIITHYFSHNAWLEDGQLLGNAWRLDGIPGTLVQGRLDLEAPLVTAWELSSAWKDSELIVIENAAHSTDHQDMAAAILRSANRFREKIKK</sequence>
<evidence type="ECO:0000256" key="5">
    <source>
        <dbReference type="ARBA" id="ARBA00021843"/>
    </source>
</evidence>
<keyword evidence="9 11" id="KW-0378">Hydrolase</keyword>
<dbReference type="EMBL" id="CP043498">
    <property type="protein sequence ID" value="QFY60094.1"/>
    <property type="molecule type" value="Genomic_DNA"/>
</dbReference>
<keyword evidence="7 11" id="KW-0963">Cytoplasm</keyword>
<dbReference type="AlphaFoldDB" id="A0A5Q0C704"/>
<dbReference type="Pfam" id="PF00561">
    <property type="entry name" value="Abhydrolase_1"/>
    <property type="match status" value="1"/>
</dbReference>
<feature type="domain" description="AB hydrolase-1" evidence="14">
    <location>
        <begin position="37"/>
        <end position="299"/>
    </location>
</feature>
<dbReference type="InterPro" id="IPR005944">
    <property type="entry name" value="Pro_iminopeptidase"/>
</dbReference>
<keyword evidence="16" id="KW-1185">Reference proteome</keyword>
<accession>A0A5Q0C704</accession>
<evidence type="ECO:0000256" key="13">
    <source>
        <dbReference type="RuleBase" id="RU003421"/>
    </source>
</evidence>
<feature type="active site" evidence="12">
    <location>
        <position position="270"/>
    </location>
</feature>
<evidence type="ECO:0000256" key="2">
    <source>
        <dbReference type="ARBA" id="ARBA00004496"/>
    </source>
</evidence>
<comment type="similarity">
    <text evidence="3 11 13">Belongs to the peptidase S33 family.</text>
</comment>
<dbReference type="SUPFAM" id="SSF53474">
    <property type="entry name" value="alpha/beta-Hydrolases"/>
    <property type="match status" value="1"/>
</dbReference>
<dbReference type="Proteomes" id="UP000326881">
    <property type="component" value="Chromosome"/>
</dbReference>
<comment type="subcellular location">
    <subcellularLocation>
        <location evidence="2 11">Cytoplasm</location>
    </subcellularLocation>
</comment>
<evidence type="ECO:0000256" key="11">
    <source>
        <dbReference type="PIRNR" id="PIRNR006431"/>
    </source>
</evidence>
<evidence type="ECO:0000256" key="1">
    <source>
        <dbReference type="ARBA" id="ARBA00001585"/>
    </source>
</evidence>
<dbReference type="InterPro" id="IPR029058">
    <property type="entry name" value="AB_hydrolase_fold"/>
</dbReference>
<evidence type="ECO:0000256" key="3">
    <source>
        <dbReference type="ARBA" id="ARBA00010088"/>
    </source>
</evidence>
<evidence type="ECO:0000256" key="6">
    <source>
        <dbReference type="ARBA" id="ARBA00022438"/>
    </source>
</evidence>
<evidence type="ECO:0000256" key="7">
    <source>
        <dbReference type="ARBA" id="ARBA00022490"/>
    </source>
</evidence>
<dbReference type="EC" id="3.4.11.5" evidence="4 11"/>
<dbReference type="GO" id="GO:0006508">
    <property type="term" value="P:proteolysis"/>
    <property type="evidence" value="ECO:0007669"/>
    <property type="project" value="UniProtKB-KW"/>
</dbReference>
<feature type="active site" description="Proton donor" evidence="12">
    <location>
        <position position="298"/>
    </location>
</feature>
<dbReference type="InterPro" id="IPR000073">
    <property type="entry name" value="AB_hydrolase_1"/>
</dbReference>
<proteinExistence type="inferred from homology"/>
<dbReference type="PRINTS" id="PR00793">
    <property type="entry name" value="PROAMNOPTASE"/>
</dbReference>
<organism evidence="15 16">
    <name type="scientific">Rhizobium grahamii</name>
    <dbReference type="NCBI Taxonomy" id="1120045"/>
    <lineage>
        <taxon>Bacteria</taxon>
        <taxon>Pseudomonadati</taxon>
        <taxon>Pseudomonadota</taxon>
        <taxon>Alphaproteobacteria</taxon>
        <taxon>Hyphomicrobiales</taxon>
        <taxon>Rhizobiaceae</taxon>
        <taxon>Rhizobium/Agrobacterium group</taxon>
        <taxon>Rhizobium</taxon>
    </lineage>
</organism>
<dbReference type="GO" id="GO:0005737">
    <property type="term" value="C:cytoplasm"/>
    <property type="evidence" value="ECO:0007669"/>
    <property type="project" value="UniProtKB-SubCell"/>
</dbReference>
<dbReference type="PANTHER" id="PTHR43722:SF1">
    <property type="entry name" value="PROLINE IMINOPEPTIDASE"/>
    <property type="match status" value="1"/>
</dbReference>
<dbReference type="GO" id="GO:0004177">
    <property type="term" value="F:aminopeptidase activity"/>
    <property type="evidence" value="ECO:0007669"/>
    <property type="project" value="UniProtKB-UniRule"/>
</dbReference>
<evidence type="ECO:0000313" key="16">
    <source>
        <dbReference type="Proteomes" id="UP000326881"/>
    </source>
</evidence>
<evidence type="ECO:0000313" key="15">
    <source>
        <dbReference type="EMBL" id="QFY60094.1"/>
    </source>
</evidence>
<dbReference type="RefSeq" id="WP_153270373.1">
    <property type="nucleotide sequence ID" value="NZ_CP043498.1"/>
</dbReference>
<gene>
    <name evidence="15" type="primary">pip</name>
    <name evidence="15" type="ORF">FZ934_06410</name>
</gene>
<name>A0A5Q0C704_9HYPH</name>
<keyword evidence="6 11" id="KW-0031">Aminopeptidase</keyword>
<dbReference type="KEGG" id="rgr:FZ934_06410"/>
<evidence type="ECO:0000256" key="8">
    <source>
        <dbReference type="ARBA" id="ARBA00022670"/>
    </source>
</evidence>
<protein>
    <recommendedName>
        <fullName evidence="5 11">Proline iminopeptidase</fullName>
        <shortName evidence="11">PIP</shortName>
        <ecNumber evidence="4 11">3.4.11.5</ecNumber>
    </recommendedName>
    <alternativeName>
        <fullName evidence="10 11">Prolyl aminopeptidase</fullName>
    </alternativeName>
</protein>
<evidence type="ECO:0000256" key="12">
    <source>
        <dbReference type="PIRSR" id="PIRSR006431-1"/>
    </source>
</evidence>
<reference evidence="15 16" key="1">
    <citation type="submission" date="2019-08" db="EMBL/GenBank/DDBJ databases">
        <title>Prosopis cineraria nodule microbiome.</title>
        <authorList>
            <person name="Ali R."/>
            <person name="Chaluvadi S.R."/>
            <person name="Wang X."/>
        </authorList>
    </citation>
    <scope>NUCLEOTIDE SEQUENCE [LARGE SCALE GENOMIC DNA]</scope>
    <source>
        <strain evidence="15 16">BG7</strain>
    </source>
</reference>
<dbReference type="InterPro" id="IPR002410">
    <property type="entry name" value="Peptidase_S33"/>
</dbReference>
<dbReference type="NCBIfam" id="TIGR01249">
    <property type="entry name" value="pro_imino_pep_1"/>
    <property type="match status" value="1"/>
</dbReference>
<evidence type="ECO:0000259" key="14">
    <source>
        <dbReference type="Pfam" id="PF00561"/>
    </source>
</evidence>
<comment type="catalytic activity">
    <reaction evidence="1 11 13">
        <text>Release of N-terminal proline from a peptide.</text>
        <dbReference type="EC" id="3.4.11.5"/>
    </reaction>
</comment>
<dbReference type="OrthoDB" id="9796770at2"/>
<dbReference type="PANTHER" id="PTHR43722">
    <property type="entry name" value="PROLINE IMINOPEPTIDASE"/>
    <property type="match status" value="1"/>
</dbReference>
<evidence type="ECO:0000256" key="10">
    <source>
        <dbReference type="ARBA" id="ARBA00029605"/>
    </source>
</evidence>
<dbReference type="PIRSF" id="PIRSF006431">
    <property type="entry name" value="Pept_S33"/>
    <property type="match status" value="1"/>
</dbReference>
<feature type="active site" description="Nucleophile" evidence="12">
    <location>
        <position position="115"/>
    </location>
</feature>